<sequence length="85" mass="9782">MKKSAVVQAFVSKEYVKGLTADKAQSEREILLAGLRTKFGEHDIFVESVTWTNDRTELHKGNREVRGAKYRKLFDTVVQVWVNNL</sequence>
<reference evidence="1 2" key="2">
    <citation type="submission" date="2014-09" db="EMBL/GenBank/DDBJ databases">
        <authorList>
            <consortium name="NBRP consortium"/>
            <person name="Sawabe T."/>
            <person name="Meirelles P."/>
            <person name="Nakanishi M."/>
            <person name="Sayaka M."/>
            <person name="Hattori M."/>
            <person name="Ohkuma M."/>
        </authorList>
    </citation>
    <scope>NUCLEOTIDE SEQUENCE [LARGE SCALE GENOMIC DNA]</scope>
    <source>
        <strain evidence="2">JCM19235</strain>
    </source>
</reference>
<name>A0A090S928_9VIBR</name>
<keyword evidence="2" id="KW-1185">Reference proteome</keyword>
<dbReference type="STRING" id="990268.JCM19235_1295"/>
<proteinExistence type="predicted"/>
<accession>A0A090S928</accession>
<dbReference type="AlphaFoldDB" id="A0A090S928"/>
<protein>
    <submittedName>
        <fullName evidence="1">Uncharacterized protein</fullName>
    </submittedName>
</protein>
<comment type="caution">
    <text evidence="1">The sequence shown here is derived from an EMBL/GenBank/DDBJ whole genome shotgun (WGS) entry which is preliminary data.</text>
</comment>
<dbReference type="Proteomes" id="UP000029228">
    <property type="component" value="Unassembled WGS sequence"/>
</dbReference>
<gene>
    <name evidence="1" type="ORF">JCM19235_1295</name>
</gene>
<organism evidence="1 2">
    <name type="scientific">Vibrio maritimus</name>
    <dbReference type="NCBI Taxonomy" id="990268"/>
    <lineage>
        <taxon>Bacteria</taxon>
        <taxon>Pseudomonadati</taxon>
        <taxon>Pseudomonadota</taxon>
        <taxon>Gammaproteobacteria</taxon>
        <taxon>Vibrionales</taxon>
        <taxon>Vibrionaceae</taxon>
        <taxon>Vibrio</taxon>
    </lineage>
</organism>
<evidence type="ECO:0000313" key="1">
    <source>
        <dbReference type="EMBL" id="GAL22994.1"/>
    </source>
</evidence>
<reference evidence="1 2" key="1">
    <citation type="submission" date="2014-09" db="EMBL/GenBank/DDBJ databases">
        <title>Vibrio maritimus JCM 19235. (C45) whole genome shotgun sequence.</title>
        <authorList>
            <person name="Sawabe T."/>
            <person name="Meirelles P."/>
            <person name="Nakanishi M."/>
            <person name="Sayaka M."/>
            <person name="Hattori M."/>
            <person name="Ohkuma M."/>
        </authorList>
    </citation>
    <scope>NUCLEOTIDE SEQUENCE [LARGE SCALE GENOMIC DNA]</scope>
    <source>
        <strain evidence="2">JCM19235</strain>
    </source>
</reference>
<evidence type="ECO:0000313" key="2">
    <source>
        <dbReference type="Proteomes" id="UP000029228"/>
    </source>
</evidence>
<dbReference type="EMBL" id="BBMR01000017">
    <property type="protein sequence ID" value="GAL22994.1"/>
    <property type="molecule type" value="Genomic_DNA"/>
</dbReference>